<keyword evidence="3" id="KW-0804">Transcription</keyword>
<dbReference type="RefSeq" id="WP_046330023.1">
    <property type="nucleotide sequence ID" value="NZ_CP007501.1"/>
</dbReference>
<dbReference type="Pfam" id="PF12833">
    <property type="entry name" value="HTH_18"/>
    <property type="match status" value="1"/>
</dbReference>
<keyword evidence="1" id="KW-0805">Transcription regulation</keyword>
<dbReference type="InterPro" id="IPR050204">
    <property type="entry name" value="AraC_XylS_family_regulators"/>
</dbReference>
<dbReference type="OrthoDB" id="9178898at2"/>
<dbReference type="SMART" id="SM00342">
    <property type="entry name" value="HTH_ARAC"/>
    <property type="match status" value="1"/>
</dbReference>
<dbReference type="HOGENOM" id="CLU_992580_0_0_4"/>
<proteinExistence type="predicted"/>
<feature type="domain" description="HTH araC/xylS-type" evidence="4">
    <location>
        <begin position="179"/>
        <end position="277"/>
    </location>
</feature>
<name>A0A0E3V154_9BURK</name>
<dbReference type="Proteomes" id="UP000061135">
    <property type="component" value="Chromosome"/>
</dbReference>
<dbReference type="PRINTS" id="PR00032">
    <property type="entry name" value="HTHARAC"/>
</dbReference>
<gene>
    <name evidence="5" type="ORF">CL55_00008500</name>
</gene>
<dbReference type="InterPro" id="IPR020449">
    <property type="entry name" value="Tscrpt_reg_AraC-type_HTH"/>
</dbReference>
<dbReference type="PANTHER" id="PTHR46796">
    <property type="entry name" value="HTH-TYPE TRANSCRIPTIONAL ACTIVATOR RHAS-RELATED"/>
    <property type="match status" value="1"/>
</dbReference>
<keyword evidence="2 5" id="KW-0238">DNA-binding</keyword>
<keyword evidence="6" id="KW-1185">Reference proteome</keyword>
<protein>
    <submittedName>
        <fullName evidence="5">AraC-type DNA-binding domain-containing protein</fullName>
    </submittedName>
</protein>
<evidence type="ECO:0000313" key="6">
    <source>
        <dbReference type="Proteomes" id="UP000061135"/>
    </source>
</evidence>
<dbReference type="SUPFAM" id="SSF46689">
    <property type="entry name" value="Homeodomain-like"/>
    <property type="match status" value="2"/>
</dbReference>
<accession>A0A0E3V154</accession>
<dbReference type="GO" id="GO:0043565">
    <property type="term" value="F:sequence-specific DNA binding"/>
    <property type="evidence" value="ECO:0007669"/>
    <property type="project" value="InterPro"/>
</dbReference>
<evidence type="ECO:0000259" key="4">
    <source>
        <dbReference type="PROSITE" id="PS01124"/>
    </source>
</evidence>
<dbReference type="PROSITE" id="PS01124">
    <property type="entry name" value="HTH_ARAC_FAMILY_2"/>
    <property type="match status" value="1"/>
</dbReference>
<organism evidence="5 6">
    <name type="scientific">Polynucleobacter duraquae</name>
    <dbReference type="NCBI Taxonomy" id="1835254"/>
    <lineage>
        <taxon>Bacteria</taxon>
        <taxon>Pseudomonadati</taxon>
        <taxon>Pseudomonadota</taxon>
        <taxon>Betaproteobacteria</taxon>
        <taxon>Burkholderiales</taxon>
        <taxon>Burkholderiaceae</taxon>
        <taxon>Polynucleobacter</taxon>
    </lineage>
</organism>
<evidence type="ECO:0000313" key="5">
    <source>
        <dbReference type="EMBL" id="AKD25183.1"/>
    </source>
</evidence>
<evidence type="ECO:0000256" key="2">
    <source>
        <dbReference type="ARBA" id="ARBA00023125"/>
    </source>
</evidence>
<reference evidence="5 6" key="1">
    <citation type="submission" date="2014-03" db="EMBL/GenBank/DDBJ databases">
        <title>Genome of Polynucleobacter strain MWH-MoK4.</title>
        <authorList>
            <person name="Hahn M.W."/>
        </authorList>
    </citation>
    <scope>NUCLEOTIDE SEQUENCE [LARGE SCALE GENOMIC DNA]</scope>
    <source>
        <strain evidence="5 6">MWH-MoK4</strain>
    </source>
</reference>
<dbReference type="AlphaFoldDB" id="A0A0E3V154"/>
<dbReference type="Gene3D" id="1.10.10.60">
    <property type="entry name" value="Homeodomain-like"/>
    <property type="match status" value="2"/>
</dbReference>
<dbReference type="STRING" id="1835254.CL55_00008500"/>
<evidence type="ECO:0000256" key="1">
    <source>
        <dbReference type="ARBA" id="ARBA00023015"/>
    </source>
</evidence>
<dbReference type="InterPro" id="IPR009057">
    <property type="entry name" value="Homeodomain-like_sf"/>
</dbReference>
<dbReference type="GO" id="GO:0003700">
    <property type="term" value="F:DNA-binding transcription factor activity"/>
    <property type="evidence" value="ECO:0007669"/>
    <property type="project" value="InterPro"/>
</dbReference>
<dbReference type="EMBL" id="CP007501">
    <property type="protein sequence ID" value="AKD25183.1"/>
    <property type="molecule type" value="Genomic_DNA"/>
</dbReference>
<dbReference type="KEGG" id="pdq:CL55_00008500"/>
<dbReference type="InterPro" id="IPR018060">
    <property type="entry name" value="HTH_AraC"/>
</dbReference>
<dbReference type="PANTHER" id="PTHR46796:SF2">
    <property type="entry name" value="TRANSCRIPTIONAL REGULATORY PROTEIN"/>
    <property type="match status" value="1"/>
</dbReference>
<evidence type="ECO:0000256" key="3">
    <source>
        <dbReference type="ARBA" id="ARBA00023163"/>
    </source>
</evidence>
<sequence>MSKVIRLLHGEFGRVALLEMDAPLVTHAHHHCHILCKVGGPDTAFQVRGKNCPLTDSNAVLINAWEEHSYLHLPVGSNNPILLALYLEPKWLASFSKKFLASSHPRFFINNLSTMGVYQKKALEKISMELWWADQIAHDQLESMLLELTLSFMENTDVITAGDLRSSGNTLAFMDPRIRKAIHLMRTSPQGFNDIALVAKSVNLSRSHFFELFRRCTGLSPVVFANVLRMEFAFDALADKDESLIHIGDELGFSAQGHFTRFFKQHQGVTPSLYRQQVEKAPKLDS</sequence>
<dbReference type="PATRIC" id="fig|576611.7.peg.863"/>